<sequence>MAETTTADLETTTAVAAATPSTLYPKISGDIRDILHHLDKHHSRNGSAPAESLSLTGTVKLHGTHADIRVHPDGRIIAQSRNNAALSAERDNFDFAKFCHQRHPAILRLASHIRARWTELHPSAPSPAATATLILAGEWIGHKIQARLRLRAWRAVSAGLSRAGTI</sequence>
<reference evidence="1" key="1">
    <citation type="submission" date="2024-09" db="EMBL/GenBank/DDBJ databases">
        <title>Draft Genome Sequences of Neofusicoccum parvum.</title>
        <authorList>
            <person name="Ashida A."/>
            <person name="Camagna M."/>
            <person name="Tanaka A."/>
            <person name="Takemoto D."/>
        </authorList>
    </citation>
    <scope>NUCLEOTIDE SEQUENCE</scope>
    <source>
        <strain evidence="1">PPO83</strain>
    </source>
</reference>
<comment type="caution">
    <text evidence="1">The sequence shown here is derived from an EMBL/GenBank/DDBJ whole genome shotgun (WGS) entry which is preliminary data.</text>
</comment>
<name>A0ACB5SJD9_9PEZI</name>
<gene>
    <name evidence="1" type="primary">g7747</name>
    <name evidence="1" type="ORF">NpPPO83_00007747</name>
</gene>
<keyword evidence="2" id="KW-1185">Reference proteome</keyword>
<evidence type="ECO:0000313" key="2">
    <source>
        <dbReference type="Proteomes" id="UP001165186"/>
    </source>
</evidence>
<dbReference type="EMBL" id="BSXG01000102">
    <property type="protein sequence ID" value="GME42326.1"/>
    <property type="molecule type" value="Genomic_DNA"/>
</dbReference>
<accession>A0ACB5SJD9</accession>
<organism evidence="1 2">
    <name type="scientific">Neofusicoccum parvum</name>
    <dbReference type="NCBI Taxonomy" id="310453"/>
    <lineage>
        <taxon>Eukaryota</taxon>
        <taxon>Fungi</taxon>
        <taxon>Dikarya</taxon>
        <taxon>Ascomycota</taxon>
        <taxon>Pezizomycotina</taxon>
        <taxon>Dothideomycetes</taxon>
        <taxon>Dothideomycetes incertae sedis</taxon>
        <taxon>Botryosphaeriales</taxon>
        <taxon>Botryosphaeriaceae</taxon>
        <taxon>Neofusicoccum</taxon>
    </lineage>
</organism>
<protein>
    <submittedName>
        <fullName evidence="1">Uncharacterized protein</fullName>
    </submittedName>
</protein>
<dbReference type="Proteomes" id="UP001165186">
    <property type="component" value="Unassembled WGS sequence"/>
</dbReference>
<evidence type="ECO:0000313" key="1">
    <source>
        <dbReference type="EMBL" id="GME42326.1"/>
    </source>
</evidence>
<proteinExistence type="predicted"/>